<evidence type="ECO:0000259" key="1">
    <source>
        <dbReference type="Pfam" id="PF13966"/>
    </source>
</evidence>
<dbReference type="Pfam" id="PF13966">
    <property type="entry name" value="zf-RVT"/>
    <property type="match status" value="1"/>
</dbReference>
<proteinExistence type="predicted"/>
<protein>
    <recommendedName>
        <fullName evidence="1">Reverse transcriptase zinc-binding domain-containing protein</fullName>
    </recommendedName>
</protein>
<organism evidence="2 3">
    <name type="scientific">Lactuca saligna</name>
    <name type="common">Willowleaf lettuce</name>
    <dbReference type="NCBI Taxonomy" id="75948"/>
    <lineage>
        <taxon>Eukaryota</taxon>
        <taxon>Viridiplantae</taxon>
        <taxon>Streptophyta</taxon>
        <taxon>Embryophyta</taxon>
        <taxon>Tracheophyta</taxon>
        <taxon>Spermatophyta</taxon>
        <taxon>Magnoliopsida</taxon>
        <taxon>eudicotyledons</taxon>
        <taxon>Gunneridae</taxon>
        <taxon>Pentapetalae</taxon>
        <taxon>asterids</taxon>
        <taxon>campanulids</taxon>
        <taxon>Asterales</taxon>
        <taxon>Asteraceae</taxon>
        <taxon>Cichorioideae</taxon>
        <taxon>Cichorieae</taxon>
        <taxon>Lactucinae</taxon>
        <taxon>Lactuca</taxon>
    </lineage>
</organism>
<feature type="domain" description="Reverse transcriptase zinc-binding" evidence="1">
    <location>
        <begin position="105"/>
        <end position="168"/>
    </location>
</feature>
<name>A0AA35YSR4_LACSI</name>
<sequence>MQNKWRGKGDISVGFLFKYLQYIAGFMKSLQVYKPIHLTPTGVVIEKLERLNGDFCGEARKIGQRYTRTGSCNGIKRLSSNQFQTSSISPPNEVNVLCKRIDKRNPKMDGKFEWLIEVPIKVMTFVWREKMGRITIAAALSRRGVNLNSIVCCQCDEEEQTVDMYWFDARMPNLSLSGCSNGVTFLM</sequence>
<dbReference type="AlphaFoldDB" id="A0AA35YSR4"/>
<reference evidence="2" key="1">
    <citation type="submission" date="2023-04" db="EMBL/GenBank/DDBJ databases">
        <authorList>
            <person name="Vijverberg K."/>
            <person name="Xiong W."/>
            <person name="Schranz E."/>
        </authorList>
    </citation>
    <scope>NUCLEOTIDE SEQUENCE</scope>
</reference>
<accession>A0AA35YSR4</accession>
<dbReference type="InterPro" id="IPR026960">
    <property type="entry name" value="RVT-Znf"/>
</dbReference>
<dbReference type="EMBL" id="OX465080">
    <property type="protein sequence ID" value="CAI9279560.1"/>
    <property type="molecule type" value="Genomic_DNA"/>
</dbReference>
<dbReference type="Proteomes" id="UP001177003">
    <property type="component" value="Chromosome 4"/>
</dbReference>
<gene>
    <name evidence="2" type="ORF">LSALG_LOCUS19354</name>
</gene>
<evidence type="ECO:0000313" key="2">
    <source>
        <dbReference type="EMBL" id="CAI9279560.1"/>
    </source>
</evidence>
<evidence type="ECO:0000313" key="3">
    <source>
        <dbReference type="Proteomes" id="UP001177003"/>
    </source>
</evidence>
<keyword evidence="3" id="KW-1185">Reference proteome</keyword>